<accession>A0A0V0QKB1</accession>
<reference evidence="2 3" key="1">
    <citation type="journal article" date="2015" name="Sci. Rep.">
        <title>Genome of the facultative scuticociliatosis pathogen Pseudocohnilembus persalinus provides insight into its virulence through horizontal gene transfer.</title>
        <authorList>
            <person name="Xiong J."/>
            <person name="Wang G."/>
            <person name="Cheng J."/>
            <person name="Tian M."/>
            <person name="Pan X."/>
            <person name="Warren A."/>
            <person name="Jiang C."/>
            <person name="Yuan D."/>
            <person name="Miao W."/>
        </authorList>
    </citation>
    <scope>NUCLEOTIDE SEQUENCE [LARGE SCALE GENOMIC DNA]</scope>
    <source>
        <strain evidence="2">36N120E</strain>
    </source>
</reference>
<keyword evidence="3" id="KW-1185">Reference proteome</keyword>
<dbReference type="AlphaFoldDB" id="A0A0V0QKB1"/>
<dbReference type="Proteomes" id="UP000054937">
    <property type="component" value="Unassembled WGS sequence"/>
</dbReference>
<evidence type="ECO:0000313" key="3">
    <source>
        <dbReference type="Proteomes" id="UP000054937"/>
    </source>
</evidence>
<evidence type="ECO:0000256" key="1">
    <source>
        <dbReference type="SAM" id="MobiDB-lite"/>
    </source>
</evidence>
<evidence type="ECO:0000313" key="2">
    <source>
        <dbReference type="EMBL" id="KRX02480.1"/>
    </source>
</evidence>
<feature type="compositionally biased region" description="Polar residues" evidence="1">
    <location>
        <begin position="45"/>
        <end position="83"/>
    </location>
</feature>
<proteinExistence type="predicted"/>
<feature type="region of interest" description="Disordered" evidence="1">
    <location>
        <begin position="1"/>
        <end position="99"/>
    </location>
</feature>
<dbReference type="EMBL" id="LDAU01000155">
    <property type="protein sequence ID" value="KRX02480.1"/>
    <property type="molecule type" value="Genomic_DNA"/>
</dbReference>
<sequence length="465" mass="54961">MARPNKQEKSLRKEQQRQKKTTYNQISKEIKLIKRKSRKDKTNFDQDITNNKSQQSDSSELNMDTSNEYQSGFTGNYTSEYTVQSNSQQSRNSSPMSNNKSIFSKLQQQDQIQEEIELKKNENENGELIQQQQQQKLSQVNQQQQQQQQQQQYQQQTFQAQQLKQFNQAEQQNQYLNNNIINNNDINNNVQKTNNIQSMNMFSQDVVNSSFQEFQQPIFNPCTYRNQNSQQLLIFKSEECLDIAKTKHFQQPPSLKDPLNINNTKNKILYQRMITFHKLQAIKGKQRKIETDYKFGNKPRKESCSSYSQNLDQISTISINSPLFSLQNGQNEKDIYQKIQKANNQDNDSYDIYTTYTQSQSPVQFVQKQQELADISALQLNELSQKEQQTQVYGQINEEIKNKLNNQELKQFENLQKKCIRKRGRPKKVLNQEELKKMQLKKGAFKIKNTDDIIFYKVKMFLLFK</sequence>
<gene>
    <name evidence="2" type="ORF">PPERSA_10097</name>
</gene>
<feature type="compositionally biased region" description="Basic and acidic residues" evidence="1">
    <location>
        <begin position="1"/>
        <end position="17"/>
    </location>
</feature>
<feature type="compositionally biased region" description="Low complexity" evidence="1">
    <location>
        <begin position="84"/>
        <end position="99"/>
    </location>
</feature>
<name>A0A0V0QKB1_PSEPJ</name>
<protein>
    <submittedName>
        <fullName evidence="2">Uncharacterized protein</fullName>
    </submittedName>
</protein>
<dbReference type="InParanoid" id="A0A0V0QKB1"/>
<comment type="caution">
    <text evidence="2">The sequence shown here is derived from an EMBL/GenBank/DDBJ whole genome shotgun (WGS) entry which is preliminary data.</text>
</comment>
<organism evidence="2 3">
    <name type="scientific">Pseudocohnilembus persalinus</name>
    <name type="common">Ciliate</name>
    <dbReference type="NCBI Taxonomy" id="266149"/>
    <lineage>
        <taxon>Eukaryota</taxon>
        <taxon>Sar</taxon>
        <taxon>Alveolata</taxon>
        <taxon>Ciliophora</taxon>
        <taxon>Intramacronucleata</taxon>
        <taxon>Oligohymenophorea</taxon>
        <taxon>Scuticociliatia</taxon>
        <taxon>Philasterida</taxon>
        <taxon>Pseudocohnilembidae</taxon>
        <taxon>Pseudocohnilembus</taxon>
    </lineage>
</organism>